<dbReference type="InterPro" id="IPR044946">
    <property type="entry name" value="Restrct_endonuc_typeI_TRD_sf"/>
</dbReference>
<dbReference type="Pfam" id="PF01420">
    <property type="entry name" value="Methylase_S"/>
    <property type="match status" value="2"/>
</dbReference>
<dbReference type="Gene3D" id="1.10.287.1120">
    <property type="entry name" value="Bipartite methylase S protein"/>
    <property type="match status" value="1"/>
</dbReference>
<dbReference type="REBASE" id="253052">
    <property type="entry name" value="S2.Lla14B4I"/>
</dbReference>
<comment type="similarity">
    <text evidence="1">Belongs to the type-I restriction system S methylase family.</text>
</comment>
<keyword evidence="5" id="KW-0540">Nuclease</keyword>
<evidence type="ECO:0000313" key="5">
    <source>
        <dbReference type="EMBL" id="AWN66574.1"/>
    </source>
</evidence>
<dbReference type="EMBL" id="CP028160">
    <property type="protein sequence ID" value="AWN66574.1"/>
    <property type="molecule type" value="Genomic_DNA"/>
</dbReference>
<accession>A0A2Z3KLY0</accession>
<evidence type="ECO:0000256" key="3">
    <source>
        <dbReference type="ARBA" id="ARBA00023125"/>
    </source>
</evidence>
<keyword evidence="5" id="KW-0255">Endonuclease</keyword>
<dbReference type="SUPFAM" id="SSF116734">
    <property type="entry name" value="DNA methylase specificity domain"/>
    <property type="match status" value="2"/>
</dbReference>
<dbReference type="GO" id="GO:0004519">
    <property type="term" value="F:endonuclease activity"/>
    <property type="evidence" value="ECO:0007669"/>
    <property type="project" value="UniProtKB-KW"/>
</dbReference>
<feature type="domain" description="Type I restriction modification DNA specificity" evidence="4">
    <location>
        <begin position="249"/>
        <end position="425"/>
    </location>
</feature>
<dbReference type="Gene3D" id="3.90.220.20">
    <property type="entry name" value="DNA methylase specificity domains"/>
    <property type="match status" value="2"/>
</dbReference>
<gene>
    <name evidence="5" type="ORF">LL14B4_10460</name>
</gene>
<evidence type="ECO:0000259" key="4">
    <source>
        <dbReference type="Pfam" id="PF01420"/>
    </source>
</evidence>
<dbReference type="GO" id="GO:0009307">
    <property type="term" value="P:DNA restriction-modification system"/>
    <property type="evidence" value="ECO:0007669"/>
    <property type="project" value="UniProtKB-KW"/>
</dbReference>
<reference evidence="5 6" key="1">
    <citation type="submission" date="2018-03" db="EMBL/GenBank/DDBJ databases">
        <title>Genome sequence of Lactococcus lactis strain 14B4 from almond drupe.</title>
        <authorList>
            <person name="Tran T.D."/>
            <person name="McGarvey J.A."/>
            <person name="Huynh S."/>
            <person name="Parker C.T."/>
        </authorList>
    </citation>
    <scope>NUCLEOTIDE SEQUENCE [LARGE SCALE GENOMIC DNA]</scope>
    <source>
        <strain evidence="5 6">14B4</strain>
    </source>
</reference>
<proteinExistence type="inferred from homology"/>
<keyword evidence="5" id="KW-0378">Hydrolase</keyword>
<evidence type="ECO:0000256" key="1">
    <source>
        <dbReference type="ARBA" id="ARBA00010923"/>
    </source>
</evidence>
<keyword evidence="3" id="KW-0238">DNA-binding</keyword>
<protein>
    <submittedName>
        <fullName evidence="5">Restriction endonuclease subunit S</fullName>
    </submittedName>
</protein>
<organism evidence="5 6">
    <name type="scientific">Lactococcus lactis subsp. lactis</name>
    <name type="common">Streptococcus lactis</name>
    <dbReference type="NCBI Taxonomy" id="1360"/>
    <lineage>
        <taxon>Bacteria</taxon>
        <taxon>Bacillati</taxon>
        <taxon>Bacillota</taxon>
        <taxon>Bacilli</taxon>
        <taxon>Lactobacillales</taxon>
        <taxon>Streptococcaceae</taxon>
        <taxon>Lactococcus</taxon>
    </lineage>
</organism>
<dbReference type="InterPro" id="IPR000055">
    <property type="entry name" value="Restrct_endonuc_typeI_TRD"/>
</dbReference>
<keyword evidence="2" id="KW-0680">Restriction system</keyword>
<dbReference type="AlphaFoldDB" id="A0A2Z3KLY0"/>
<dbReference type="PANTHER" id="PTHR30408:SF12">
    <property type="entry name" value="TYPE I RESTRICTION ENZYME MJAVIII SPECIFICITY SUBUNIT"/>
    <property type="match status" value="1"/>
</dbReference>
<dbReference type="InterPro" id="IPR052021">
    <property type="entry name" value="Type-I_RS_S_subunit"/>
</dbReference>
<sequence length="437" mass="50879">MIVVRLLKLLNEFLENNMTSNNNLNVEKNKAEVSKNIPELRFQGFIDAWELRKLKDFTIKTGKENSEGEDYPAYSVSNKLGLVSQTKQFDGSRLDFLDKTAYKFVNQGEFAYNPARINVGSIAFNDLGKTVIVSSLYVVLKISDKLDNEYILQFIKSIKFIEEVKRNTEGSVREYLFFDNFKNIKFPYIKNLEEQQKIGSFFKQLDNTITLHQRKLDKLKRLKQGYLQQLFPKNDEKVPRVRFTNFEYEWELRKLGDYSKYRRGSFPQPYGNKEWYDGEGAMPFVQVVDVTSKLTLVENTKQKISKLAQPKSVFVPEGKVIVTLQGSIGRVAITQYESFVDRTLLIFDDYEKATDQRFWAYTIQKKFEIEKLKAPGGTIKTITKEALSSFNVHLPQFEEQQKIGSFFNQLDNTIALQQSKLDKLKSIKQSLLQKMFI</sequence>
<dbReference type="GO" id="GO:0003677">
    <property type="term" value="F:DNA binding"/>
    <property type="evidence" value="ECO:0007669"/>
    <property type="project" value="UniProtKB-KW"/>
</dbReference>
<evidence type="ECO:0000256" key="2">
    <source>
        <dbReference type="ARBA" id="ARBA00022747"/>
    </source>
</evidence>
<feature type="domain" description="Type I restriction modification DNA specificity" evidence="4">
    <location>
        <begin position="48"/>
        <end position="221"/>
    </location>
</feature>
<dbReference type="Proteomes" id="UP000245919">
    <property type="component" value="Chromosome"/>
</dbReference>
<dbReference type="PANTHER" id="PTHR30408">
    <property type="entry name" value="TYPE-1 RESTRICTION ENZYME ECOKI SPECIFICITY PROTEIN"/>
    <property type="match status" value="1"/>
</dbReference>
<name>A0A2Z3KLY0_LACLL</name>
<evidence type="ECO:0000313" key="6">
    <source>
        <dbReference type="Proteomes" id="UP000245919"/>
    </source>
</evidence>